<evidence type="ECO:0000313" key="1">
    <source>
        <dbReference type="EMBL" id="KAI8435021.1"/>
    </source>
</evidence>
<name>A0ACC0KFN3_CHOFU</name>
<protein>
    <submittedName>
        <fullName evidence="1">Uncharacterized protein</fullName>
    </submittedName>
</protein>
<dbReference type="EMBL" id="CM046105">
    <property type="protein sequence ID" value="KAI8435021.1"/>
    <property type="molecule type" value="Genomic_DNA"/>
</dbReference>
<proteinExistence type="predicted"/>
<comment type="caution">
    <text evidence="1">The sequence shown here is derived from an EMBL/GenBank/DDBJ whole genome shotgun (WGS) entry which is preliminary data.</text>
</comment>
<evidence type="ECO:0000313" key="2">
    <source>
        <dbReference type="Proteomes" id="UP001064048"/>
    </source>
</evidence>
<reference evidence="1 2" key="1">
    <citation type="journal article" date="2022" name="Genome Biol. Evol.">
        <title>The Spruce Budworm Genome: Reconstructing the Evolutionary History of Antifreeze Proteins.</title>
        <authorList>
            <person name="Beliveau C."/>
            <person name="Gagne P."/>
            <person name="Picq S."/>
            <person name="Vernygora O."/>
            <person name="Keeling C.I."/>
            <person name="Pinkney K."/>
            <person name="Doucet D."/>
            <person name="Wen F."/>
            <person name="Johnston J.S."/>
            <person name="Maaroufi H."/>
            <person name="Boyle B."/>
            <person name="Laroche J."/>
            <person name="Dewar K."/>
            <person name="Juretic N."/>
            <person name="Blackburn G."/>
            <person name="Nisole A."/>
            <person name="Brunet B."/>
            <person name="Brandao M."/>
            <person name="Lumley L."/>
            <person name="Duan J."/>
            <person name="Quan G."/>
            <person name="Lucarotti C.J."/>
            <person name="Roe A.D."/>
            <person name="Sperling F.A.H."/>
            <person name="Levesque R.C."/>
            <person name="Cusson M."/>
        </authorList>
    </citation>
    <scope>NUCLEOTIDE SEQUENCE [LARGE SCALE GENOMIC DNA]</scope>
    <source>
        <strain evidence="1">Glfc:IPQL:Cfum</strain>
    </source>
</reference>
<gene>
    <name evidence="1" type="ORF">MSG28_003453</name>
</gene>
<sequence length="97" mass="11366">MYYYGVMVAGLIYVVGGCTHSWRHTRDLLCFNPATRGWRALAPMRREALAVAMTIEEKLRTWEEYIKTMFHDTRSQQQLNSSDDNELDITKEKSCMQ</sequence>
<organism evidence="1 2">
    <name type="scientific">Choristoneura fumiferana</name>
    <name type="common">Spruce budworm moth</name>
    <name type="synonym">Archips fumiferana</name>
    <dbReference type="NCBI Taxonomy" id="7141"/>
    <lineage>
        <taxon>Eukaryota</taxon>
        <taxon>Metazoa</taxon>
        <taxon>Ecdysozoa</taxon>
        <taxon>Arthropoda</taxon>
        <taxon>Hexapoda</taxon>
        <taxon>Insecta</taxon>
        <taxon>Pterygota</taxon>
        <taxon>Neoptera</taxon>
        <taxon>Endopterygota</taxon>
        <taxon>Lepidoptera</taxon>
        <taxon>Glossata</taxon>
        <taxon>Ditrysia</taxon>
        <taxon>Tortricoidea</taxon>
        <taxon>Tortricidae</taxon>
        <taxon>Tortricinae</taxon>
        <taxon>Choristoneura</taxon>
    </lineage>
</organism>
<accession>A0ACC0KFN3</accession>
<keyword evidence="2" id="KW-1185">Reference proteome</keyword>
<dbReference type="Proteomes" id="UP001064048">
    <property type="component" value="Chromosome 5"/>
</dbReference>